<dbReference type="InterPro" id="IPR012301">
    <property type="entry name" value="Malic_N_dom"/>
</dbReference>
<dbReference type="PANTHER" id="PTHR11815">
    <property type="entry name" value="SUCCINYL-COA SYNTHETASE BETA CHAIN"/>
    <property type="match status" value="1"/>
</dbReference>
<dbReference type="InterPro" id="IPR046346">
    <property type="entry name" value="Aminoacid_DH-like_N_sf"/>
</dbReference>
<keyword evidence="3" id="KW-0436">Ligase</keyword>
<dbReference type="SUPFAM" id="SSF56059">
    <property type="entry name" value="Glutathione synthetase ATP-binding domain-like"/>
    <property type="match status" value="1"/>
</dbReference>
<keyword evidence="4" id="KW-0479">Metal-binding</keyword>
<dbReference type="SUPFAM" id="SSF53223">
    <property type="entry name" value="Aminoacid dehydrogenase-like, N-terminal domain"/>
    <property type="match status" value="1"/>
</dbReference>
<dbReference type="EMBL" id="LAZR01041187">
    <property type="protein sequence ID" value="KKL12620.1"/>
    <property type="molecule type" value="Genomic_DNA"/>
</dbReference>
<dbReference type="PANTHER" id="PTHR11815:SF10">
    <property type="entry name" value="SUCCINATE--COA LIGASE [GDP-FORMING] SUBUNIT BETA, MITOCHONDRIAL"/>
    <property type="match status" value="1"/>
</dbReference>
<dbReference type="Gene3D" id="3.30.470.20">
    <property type="entry name" value="ATP-grasp fold, B domain"/>
    <property type="match status" value="1"/>
</dbReference>
<accession>A0A0F9AT33</accession>
<comment type="caution">
    <text evidence="8">The sequence shown here is derived from an EMBL/GenBank/DDBJ whole genome shotgun (WGS) entry which is preliminary data.</text>
</comment>
<dbReference type="GO" id="GO:0042709">
    <property type="term" value="C:succinate-CoA ligase complex"/>
    <property type="evidence" value="ECO:0007669"/>
    <property type="project" value="TreeGrafter"/>
</dbReference>
<dbReference type="GO" id="GO:0006104">
    <property type="term" value="P:succinyl-CoA metabolic process"/>
    <property type="evidence" value="ECO:0007669"/>
    <property type="project" value="TreeGrafter"/>
</dbReference>
<dbReference type="NCBIfam" id="TIGR01016">
    <property type="entry name" value="sucCoAbeta"/>
    <property type="match status" value="1"/>
</dbReference>
<evidence type="ECO:0000256" key="1">
    <source>
        <dbReference type="ARBA" id="ARBA00001946"/>
    </source>
</evidence>
<dbReference type="InterPro" id="IPR017866">
    <property type="entry name" value="Succ-CoA_synthase_bsu_CS"/>
</dbReference>
<feature type="non-terminal residue" evidence="8">
    <location>
        <position position="1"/>
    </location>
</feature>
<organism evidence="8">
    <name type="scientific">marine sediment metagenome</name>
    <dbReference type="NCBI Taxonomy" id="412755"/>
    <lineage>
        <taxon>unclassified sequences</taxon>
        <taxon>metagenomes</taxon>
        <taxon>ecological metagenomes</taxon>
    </lineage>
</organism>
<dbReference type="FunFam" id="3.40.50.261:FF:000001">
    <property type="entry name" value="Succinate--CoA ligase [ADP-forming] subunit beta"/>
    <property type="match status" value="1"/>
</dbReference>
<dbReference type="InterPro" id="IPR037062">
    <property type="entry name" value="Malic_N_dom_sf"/>
</dbReference>
<keyword evidence="6" id="KW-0460">Magnesium</keyword>
<dbReference type="InterPro" id="IPR013815">
    <property type="entry name" value="ATP_grasp_subdomain_1"/>
</dbReference>
<dbReference type="GO" id="GO:0046872">
    <property type="term" value="F:metal ion binding"/>
    <property type="evidence" value="ECO:0007669"/>
    <property type="project" value="UniProtKB-KW"/>
</dbReference>
<dbReference type="Gene3D" id="3.40.50.261">
    <property type="entry name" value="Succinyl-CoA synthetase domains"/>
    <property type="match status" value="1"/>
</dbReference>
<dbReference type="GO" id="GO:0005524">
    <property type="term" value="F:ATP binding"/>
    <property type="evidence" value="ECO:0007669"/>
    <property type="project" value="InterPro"/>
</dbReference>
<dbReference type="FunFam" id="3.30.1490.20:FF:000002">
    <property type="entry name" value="Succinate--CoA ligase [ADP-forming] subunit beta"/>
    <property type="match status" value="1"/>
</dbReference>
<evidence type="ECO:0000256" key="4">
    <source>
        <dbReference type="ARBA" id="ARBA00022723"/>
    </source>
</evidence>
<dbReference type="InterPro" id="IPR005809">
    <property type="entry name" value="Succ_CoA_ligase-like_bsu"/>
</dbReference>
<dbReference type="PROSITE" id="PS01217">
    <property type="entry name" value="SUCCINYL_COA_LIG_3"/>
    <property type="match status" value="1"/>
</dbReference>
<reference evidence="8" key="1">
    <citation type="journal article" date="2015" name="Nature">
        <title>Complex archaea that bridge the gap between prokaryotes and eukaryotes.</title>
        <authorList>
            <person name="Spang A."/>
            <person name="Saw J.H."/>
            <person name="Jorgensen S.L."/>
            <person name="Zaremba-Niedzwiedzka K."/>
            <person name="Martijn J."/>
            <person name="Lind A.E."/>
            <person name="van Eijk R."/>
            <person name="Schleper C."/>
            <person name="Guy L."/>
            <person name="Ettema T.J."/>
        </authorList>
    </citation>
    <scope>NUCLEOTIDE SEQUENCE</scope>
</reference>
<name>A0A0F9AT33_9ZZZZ</name>
<proteinExistence type="inferred from homology"/>
<comment type="cofactor">
    <cofactor evidence="1">
        <name>Mg(2+)</name>
        <dbReference type="ChEBI" id="CHEBI:18420"/>
    </cofactor>
</comment>
<dbReference type="GO" id="GO:0004470">
    <property type="term" value="F:malic enzyme activity"/>
    <property type="evidence" value="ECO:0007669"/>
    <property type="project" value="InterPro"/>
</dbReference>
<dbReference type="InterPro" id="IPR013650">
    <property type="entry name" value="ATP-grasp_succ-CoA_synth-type"/>
</dbReference>
<evidence type="ECO:0000259" key="7">
    <source>
        <dbReference type="SMART" id="SM01274"/>
    </source>
</evidence>
<dbReference type="SUPFAM" id="SSF52210">
    <property type="entry name" value="Succinyl-CoA synthetase domains"/>
    <property type="match status" value="1"/>
</dbReference>
<dbReference type="Gene3D" id="3.30.1490.20">
    <property type="entry name" value="ATP-grasp fold, A domain"/>
    <property type="match status" value="1"/>
</dbReference>
<keyword evidence="5" id="KW-0547">Nucleotide-binding</keyword>
<evidence type="ECO:0000256" key="3">
    <source>
        <dbReference type="ARBA" id="ARBA00022598"/>
    </source>
</evidence>
<evidence type="ECO:0000313" key="8">
    <source>
        <dbReference type="EMBL" id="KKL12620.1"/>
    </source>
</evidence>
<dbReference type="InterPro" id="IPR005811">
    <property type="entry name" value="SUCC_ACL_C"/>
</dbReference>
<dbReference type="SMART" id="SM01274">
    <property type="entry name" value="malic"/>
    <property type="match status" value="1"/>
</dbReference>
<dbReference type="GO" id="GO:0016616">
    <property type="term" value="F:oxidoreductase activity, acting on the CH-OH group of donors, NAD or NADP as acceptor"/>
    <property type="evidence" value="ECO:0007669"/>
    <property type="project" value="InterPro"/>
</dbReference>
<dbReference type="NCBIfam" id="NF001913">
    <property type="entry name" value="PRK00696.1"/>
    <property type="match status" value="1"/>
</dbReference>
<sequence>ELVARYGVPVPRGRVAASPDEAAAIAADLAIPVAVKAQIHAGGRGKGGGIKLADTPDETRRVAGQIIGMQLVTHQTGPEGRLVKRVLVEERLQVERELYLGIVIDNSIGFPLVIASDAGGVDIEEVAAKTPERIRRLPIDPSIGLQPYQGRDLALGLGLGGDLMRPAVQTVSGLYRAFLENECSLAEINPLAVTKDGRLLAADAKLNFDDNALYRHDEIAALRDTDEEDPLEVQAGQLGINNYIKLSGNIGCVVNGAGLAMATMDAIKLAGGDPANFLDIGTVNDVSRVVNSFRILTEDPDVRAVLINIFGGMARVDIIAQGVVDAHKEMDVRIPVVVRLAGTNVEEGDRILRDSGLPVIRAADLGKAARKAVEAVQGAELIDVLDAAMEAHRGGSCHVTSRVPIETNTNLRIVYTPGVARVCKAIEADPSLARAYTSIGDRIAICTNGTAILGLGDIGPVAGLPVMEGKAVIFAEFAGLSADPVLI</sequence>
<evidence type="ECO:0000256" key="6">
    <source>
        <dbReference type="ARBA" id="ARBA00022842"/>
    </source>
</evidence>
<dbReference type="AlphaFoldDB" id="A0A0F9AT33"/>
<evidence type="ECO:0000256" key="5">
    <source>
        <dbReference type="ARBA" id="ARBA00022741"/>
    </source>
</evidence>
<dbReference type="Gene3D" id="3.40.50.10380">
    <property type="entry name" value="Malic enzyme, N-terminal domain"/>
    <property type="match status" value="1"/>
</dbReference>
<dbReference type="InterPro" id="IPR016102">
    <property type="entry name" value="Succinyl-CoA_synth-like"/>
</dbReference>
<evidence type="ECO:0000256" key="2">
    <source>
        <dbReference type="ARBA" id="ARBA00022532"/>
    </source>
</evidence>
<dbReference type="Pfam" id="PF00390">
    <property type="entry name" value="malic"/>
    <property type="match status" value="1"/>
</dbReference>
<dbReference type="Pfam" id="PF00549">
    <property type="entry name" value="Ligase_CoA"/>
    <property type="match status" value="1"/>
</dbReference>
<dbReference type="GO" id="GO:0004775">
    <property type="term" value="F:succinate-CoA ligase (ADP-forming) activity"/>
    <property type="evidence" value="ECO:0007669"/>
    <property type="project" value="TreeGrafter"/>
</dbReference>
<dbReference type="GO" id="GO:0005829">
    <property type="term" value="C:cytosol"/>
    <property type="evidence" value="ECO:0007669"/>
    <property type="project" value="TreeGrafter"/>
</dbReference>
<dbReference type="HAMAP" id="MF_00558">
    <property type="entry name" value="Succ_CoA_beta"/>
    <property type="match status" value="1"/>
</dbReference>
<keyword evidence="2" id="KW-0816">Tricarboxylic acid cycle</keyword>
<dbReference type="FunFam" id="3.30.470.20:FF:000002">
    <property type="entry name" value="Succinate--CoA ligase [ADP-forming] subunit beta"/>
    <property type="match status" value="1"/>
</dbReference>
<feature type="domain" description="Malic enzyme N-terminal" evidence="7">
    <location>
        <begin position="394"/>
        <end position="487"/>
    </location>
</feature>
<feature type="non-terminal residue" evidence="8">
    <location>
        <position position="487"/>
    </location>
</feature>
<dbReference type="GO" id="GO:0006099">
    <property type="term" value="P:tricarboxylic acid cycle"/>
    <property type="evidence" value="ECO:0007669"/>
    <property type="project" value="UniProtKB-KW"/>
</dbReference>
<gene>
    <name evidence="8" type="ORF">LCGC14_2533940</name>
</gene>
<dbReference type="Pfam" id="PF08442">
    <property type="entry name" value="ATP-grasp_2"/>
    <property type="match status" value="1"/>
</dbReference>
<protein>
    <recommendedName>
        <fullName evidence="7">Malic enzyme N-terminal domain-containing protein</fullName>
    </recommendedName>
</protein>